<organism evidence="2 3">
    <name type="scientific">Staphylococcus marylandisciuri</name>
    <dbReference type="NCBI Taxonomy" id="2981529"/>
    <lineage>
        <taxon>Bacteria</taxon>
        <taxon>Bacillati</taxon>
        <taxon>Bacillota</taxon>
        <taxon>Bacilli</taxon>
        <taxon>Bacillales</taxon>
        <taxon>Staphylococcaceae</taxon>
        <taxon>Staphylococcus</taxon>
    </lineage>
</organism>
<keyword evidence="1" id="KW-0472">Membrane</keyword>
<accession>A0ABT2QMV2</accession>
<gene>
    <name evidence="2" type="ORF">N9R04_01015</name>
</gene>
<dbReference type="Pfam" id="PF07274">
    <property type="entry name" value="DUF1440"/>
    <property type="match status" value="1"/>
</dbReference>
<evidence type="ECO:0000313" key="2">
    <source>
        <dbReference type="EMBL" id="MCU5745300.1"/>
    </source>
</evidence>
<comment type="caution">
    <text evidence="2">The sequence shown here is derived from an EMBL/GenBank/DDBJ whole genome shotgun (WGS) entry which is preliminary data.</text>
</comment>
<keyword evidence="3" id="KW-1185">Reference proteome</keyword>
<evidence type="ECO:0000256" key="1">
    <source>
        <dbReference type="SAM" id="Phobius"/>
    </source>
</evidence>
<feature type="transmembrane region" description="Helical" evidence="1">
    <location>
        <begin position="68"/>
        <end position="91"/>
    </location>
</feature>
<feature type="transmembrane region" description="Helical" evidence="1">
    <location>
        <begin position="9"/>
        <end position="27"/>
    </location>
</feature>
<dbReference type="Proteomes" id="UP001209553">
    <property type="component" value="Unassembled WGS sequence"/>
</dbReference>
<proteinExistence type="predicted"/>
<keyword evidence="1" id="KW-0812">Transmembrane</keyword>
<dbReference type="RefSeq" id="WP_262853724.1">
    <property type="nucleotide sequence ID" value="NZ_JAOPKZ010000002.1"/>
</dbReference>
<evidence type="ECO:0000313" key="3">
    <source>
        <dbReference type="Proteomes" id="UP001209553"/>
    </source>
</evidence>
<name>A0ABT2QMV2_9STAP</name>
<dbReference type="EMBL" id="JAOPKZ010000002">
    <property type="protein sequence ID" value="MCU5745300.1"/>
    <property type="molecule type" value="Genomic_DNA"/>
</dbReference>
<reference evidence="2 3" key="1">
    <citation type="journal article" date="2023" name="Int. J. Syst. Evol. Microbiol.">
        <title>Streptococcus sciuri sp. nov., Staphylococcus marylandisciuri sp. nov. and Staphylococcus americanisciuri sp. nov., isolated from faeces of eastern grey squirrel (Sciurus carolinensis).</title>
        <authorList>
            <person name="Volokhov D.V."/>
            <person name="Zagorodnyaya T.A."/>
            <person name="Furtak V.A."/>
            <person name="Nattanmai G."/>
            <person name="Randall L."/>
            <person name="Jose S."/>
            <person name="Gao Y."/>
            <person name="Eisenberg T."/>
            <person name="Delmonte P."/>
            <person name="Blom J."/>
            <person name="Mitchell K.K."/>
        </authorList>
    </citation>
    <scope>NUCLEOTIDE SEQUENCE [LARGE SCALE GENOMIC DNA]</scope>
    <source>
        <strain evidence="2 3">SQ8-PEA</strain>
    </source>
</reference>
<protein>
    <submittedName>
        <fullName evidence="2">DUF1440 domain-containing protein</fullName>
    </submittedName>
</protein>
<sequence length="164" mass="18495">MTQISCKRIVLTGIAGGLLAGAVKFGWEGLFPPRTPEREEEPPPLTLLNRLNVSDKVKDYRVVYNRNFIPVAVMGIHYGFSVVNALVYAGIAEYNHSITRHRGSWFGIAIHVLFHDLLLPRLGLTPKLQDLPPQERVSEFFGHVIWANTIELVRQSIKVPADKR</sequence>
<keyword evidence="1" id="KW-1133">Transmembrane helix</keyword>
<dbReference type="InterPro" id="IPR009898">
    <property type="entry name" value="DUF1440"/>
</dbReference>